<dbReference type="AlphaFoldDB" id="A0A8J7GGG2"/>
<reference evidence="2" key="1">
    <citation type="submission" date="2020-11" db="EMBL/GenBank/DDBJ databases">
        <title>Sequencing the genomes of 1000 actinobacteria strains.</title>
        <authorList>
            <person name="Klenk H.-P."/>
        </authorList>
    </citation>
    <scope>NUCLEOTIDE SEQUENCE</scope>
    <source>
        <strain evidence="2">DSM 45356</strain>
    </source>
</reference>
<proteinExistence type="predicted"/>
<name>A0A8J7GGG2_9ACTN</name>
<dbReference type="Pfam" id="PF07883">
    <property type="entry name" value="Cupin_2"/>
    <property type="match status" value="1"/>
</dbReference>
<dbReference type="RefSeq" id="WP_197002683.1">
    <property type="nucleotide sequence ID" value="NZ_BONS01000002.1"/>
</dbReference>
<evidence type="ECO:0000313" key="3">
    <source>
        <dbReference type="Proteomes" id="UP000622552"/>
    </source>
</evidence>
<keyword evidence="2" id="KW-0223">Dioxygenase</keyword>
<comment type="caution">
    <text evidence="2">The sequence shown here is derived from an EMBL/GenBank/DDBJ whole genome shotgun (WGS) entry which is preliminary data.</text>
</comment>
<keyword evidence="3" id="KW-1185">Reference proteome</keyword>
<sequence length="117" mass="12538">MRQFSSDSAESSAIGVVDVARWEQYGLDGRMPFQAMWYTIPPGGSGPRDGHPELELSIVVSGVATVETADQVADVAVGSAFLLDSGEGHVIHNRSTDVALVVFSAYWMPLATREQAL</sequence>
<feature type="domain" description="Cupin type-2" evidence="1">
    <location>
        <begin position="37"/>
        <end position="103"/>
    </location>
</feature>
<accession>A0A8J7GGG2</accession>
<dbReference type="Proteomes" id="UP000622552">
    <property type="component" value="Unassembled WGS sequence"/>
</dbReference>
<dbReference type="InterPro" id="IPR011051">
    <property type="entry name" value="RmlC_Cupin_sf"/>
</dbReference>
<dbReference type="InterPro" id="IPR013096">
    <property type="entry name" value="Cupin_2"/>
</dbReference>
<dbReference type="InterPro" id="IPR014710">
    <property type="entry name" value="RmlC-like_jellyroll"/>
</dbReference>
<evidence type="ECO:0000259" key="1">
    <source>
        <dbReference type="Pfam" id="PF07883"/>
    </source>
</evidence>
<evidence type="ECO:0000313" key="2">
    <source>
        <dbReference type="EMBL" id="MBG6135593.1"/>
    </source>
</evidence>
<gene>
    <name evidence="2" type="ORF">IW245_001787</name>
</gene>
<keyword evidence="2" id="KW-0560">Oxidoreductase</keyword>
<dbReference type="EMBL" id="JADOUF010000001">
    <property type="protein sequence ID" value="MBG6135593.1"/>
    <property type="molecule type" value="Genomic_DNA"/>
</dbReference>
<dbReference type="Gene3D" id="2.60.120.10">
    <property type="entry name" value="Jelly Rolls"/>
    <property type="match status" value="1"/>
</dbReference>
<organism evidence="2 3">
    <name type="scientific">Longispora fulva</name>
    <dbReference type="NCBI Taxonomy" id="619741"/>
    <lineage>
        <taxon>Bacteria</taxon>
        <taxon>Bacillati</taxon>
        <taxon>Actinomycetota</taxon>
        <taxon>Actinomycetes</taxon>
        <taxon>Micromonosporales</taxon>
        <taxon>Micromonosporaceae</taxon>
        <taxon>Longispora</taxon>
    </lineage>
</organism>
<dbReference type="GO" id="GO:0051213">
    <property type="term" value="F:dioxygenase activity"/>
    <property type="evidence" value="ECO:0007669"/>
    <property type="project" value="UniProtKB-KW"/>
</dbReference>
<dbReference type="SUPFAM" id="SSF51182">
    <property type="entry name" value="RmlC-like cupins"/>
    <property type="match status" value="1"/>
</dbReference>
<protein>
    <submittedName>
        <fullName evidence="2">Quercetin dioxygenase-like cupin family protein</fullName>
    </submittedName>
</protein>